<dbReference type="Proteomes" id="UP000887540">
    <property type="component" value="Unplaced"/>
</dbReference>
<keyword evidence="3" id="KW-1185">Reference proteome</keyword>
<keyword evidence="1" id="KW-0175">Coiled coil</keyword>
<proteinExistence type="predicted"/>
<reference evidence="4" key="1">
    <citation type="submission" date="2022-11" db="UniProtKB">
        <authorList>
            <consortium name="WormBaseParasite"/>
        </authorList>
    </citation>
    <scope>IDENTIFICATION</scope>
</reference>
<feature type="region of interest" description="Disordered" evidence="2">
    <location>
        <begin position="346"/>
        <end position="393"/>
    </location>
</feature>
<dbReference type="AlphaFoldDB" id="A0A914CE50"/>
<accession>A0A914CE50</accession>
<evidence type="ECO:0000256" key="1">
    <source>
        <dbReference type="SAM" id="Coils"/>
    </source>
</evidence>
<name>A0A914CE50_9BILA</name>
<feature type="coiled-coil region" evidence="1">
    <location>
        <begin position="15"/>
        <end position="188"/>
    </location>
</feature>
<protein>
    <submittedName>
        <fullName evidence="4">FRIGIDA-like protein</fullName>
    </submittedName>
</protein>
<sequence length="407" mass="47529">MSCGIQEHRVLLQVITNHKRRQRDYEQELKTLRCQKKALEQKLQEASNQDAPSSSQIKELCRQNEELQRKNEELAIENEIFEKRYEAQCKENAKLKMGEIQSNEWEQKYNVMKNEHNEMELLRETAVKENYEMAKDHDKLLNEKKKLLVKVRELENQLQENAVVLKECNKLRNEVQELKNQLKVKTEKPLKDKKEMVNLRTMVLELRKSSDESRVFEFLAKSYKLILKDVREIFSKVFETASDKYRKSTVQRLIGLFVSENRKGYASLQLAFTKMFENGFPTTFEKYSQMMQAENKNGESYDPEVINLMWDGLIMESVKYKLENSHFASILPQTSNAQNLVNIASDPKTSSTSEISNALTPQSSKQPKSILKNKRTSCTLSEDSNENGSNKKPKFDNHDGYCIIIDD</sequence>
<feature type="compositionally biased region" description="Polar residues" evidence="2">
    <location>
        <begin position="376"/>
        <end position="390"/>
    </location>
</feature>
<feature type="compositionally biased region" description="Polar residues" evidence="2">
    <location>
        <begin position="346"/>
        <end position="367"/>
    </location>
</feature>
<organism evidence="3 4">
    <name type="scientific">Acrobeloides nanus</name>
    <dbReference type="NCBI Taxonomy" id="290746"/>
    <lineage>
        <taxon>Eukaryota</taxon>
        <taxon>Metazoa</taxon>
        <taxon>Ecdysozoa</taxon>
        <taxon>Nematoda</taxon>
        <taxon>Chromadorea</taxon>
        <taxon>Rhabditida</taxon>
        <taxon>Tylenchina</taxon>
        <taxon>Cephalobomorpha</taxon>
        <taxon>Cephaloboidea</taxon>
        <taxon>Cephalobidae</taxon>
        <taxon>Acrobeloides</taxon>
    </lineage>
</organism>
<dbReference type="WBParaSite" id="ACRNAN_Path_978.g3762.t1">
    <property type="protein sequence ID" value="ACRNAN_Path_978.g3762.t1"/>
    <property type="gene ID" value="ACRNAN_Path_978.g3762"/>
</dbReference>
<evidence type="ECO:0000313" key="3">
    <source>
        <dbReference type="Proteomes" id="UP000887540"/>
    </source>
</evidence>
<evidence type="ECO:0000313" key="4">
    <source>
        <dbReference type="WBParaSite" id="ACRNAN_Path_978.g3762.t1"/>
    </source>
</evidence>
<evidence type="ECO:0000256" key="2">
    <source>
        <dbReference type="SAM" id="MobiDB-lite"/>
    </source>
</evidence>